<sequence>MDFSTLAEEPLKNAIREAYFKGFLCTGDKIDFQISLPTKDLFDKEPTPLLWAEAKAGTYDLNKALTQLILTILKHKYESLPPFLAAFNGVSFAAIESEKLEPLLKELAKKTYKVVPSNHSSKEFKEVQELLNPLLNAHLITFHYEQHQCELKNFIKSLGTDTKTLQTQITRDNFKKIFDKWLICVQPSINLDWEQASKVNILEADFYLADLLAKHNHTILELSTLLMGDHYEFNQKVNPLTKALNFDKTGFNDHQEAHREFWRAYKRPPAEEYHHKITNRRDMLIGKREYRGAFYTPRMWADKSQDYLARLLGEDFQDNYFIWDLCAGTGNLLVGLSNPYKVYASTIDPSDVKIMQAKSKAPQEDFYIPLDHIFRFDFLEDPFSQLPPSLQEILKDPAQLSKLIIYINPPYAEAGNKSQMSGTGKNKDEVALSKMAKTYAKELGKAKNEVFAQFFMRIVKEIAGGIAEEQDNEIQSKETPSEETLRVSAQPKEAPLAGEKPSAFLIHQDFKPQKRDLDVQYGLRASIGFFDHDELLNGGFAPSRGRINSTNSPLKIRGPLLCAFSKLKYLNSSNFKTFRQHFKAHFLGGFMCPGNTFDHVKGSFPIGFLMWDLGAQG</sequence>
<name>A0A0K2Y809_HELHE</name>
<protein>
    <submittedName>
        <fullName evidence="2">Uncharacterized protein</fullName>
    </submittedName>
</protein>
<dbReference type="RefSeq" id="WP_053825804.1">
    <property type="nucleotide sequence ID" value="NZ_CDMK01000003.1"/>
</dbReference>
<dbReference type="PROSITE" id="PS00092">
    <property type="entry name" value="N6_MTASE"/>
    <property type="match status" value="1"/>
</dbReference>
<accession>A0A0K2Y809</accession>
<proteinExistence type="predicted"/>
<evidence type="ECO:0000313" key="3">
    <source>
        <dbReference type="Proteomes" id="UP000046090"/>
    </source>
</evidence>
<dbReference type="SUPFAM" id="SSF53335">
    <property type="entry name" value="S-adenosyl-L-methionine-dependent methyltransferases"/>
    <property type="match status" value="1"/>
</dbReference>
<gene>
    <name evidence="2" type="ORF">HHE01_03040</name>
</gene>
<dbReference type="GO" id="GO:0008168">
    <property type="term" value="F:methyltransferase activity"/>
    <property type="evidence" value="ECO:0007669"/>
    <property type="project" value="InterPro"/>
</dbReference>
<dbReference type="GO" id="GO:0032259">
    <property type="term" value="P:methylation"/>
    <property type="evidence" value="ECO:0007669"/>
    <property type="project" value="InterPro"/>
</dbReference>
<dbReference type="GO" id="GO:0003676">
    <property type="term" value="F:nucleic acid binding"/>
    <property type="evidence" value="ECO:0007669"/>
    <property type="project" value="InterPro"/>
</dbReference>
<reference evidence="3" key="1">
    <citation type="submission" date="2014-12" db="EMBL/GenBank/DDBJ databases">
        <authorList>
            <person name="Smet A."/>
        </authorList>
    </citation>
    <scope>NUCLEOTIDE SEQUENCE [LARGE SCALE GENOMIC DNA]</scope>
</reference>
<organism evidence="2 3">
    <name type="scientific">Helicobacter heilmannii</name>
    <dbReference type="NCBI Taxonomy" id="35817"/>
    <lineage>
        <taxon>Bacteria</taxon>
        <taxon>Pseudomonadati</taxon>
        <taxon>Campylobacterota</taxon>
        <taxon>Epsilonproteobacteria</taxon>
        <taxon>Campylobacterales</taxon>
        <taxon>Helicobacteraceae</taxon>
        <taxon>Helicobacter</taxon>
    </lineage>
</organism>
<dbReference type="InterPro" id="IPR002052">
    <property type="entry name" value="DNA_methylase_N6_adenine_CS"/>
</dbReference>
<evidence type="ECO:0000256" key="1">
    <source>
        <dbReference type="SAM" id="MobiDB-lite"/>
    </source>
</evidence>
<dbReference type="EMBL" id="CDMK01000003">
    <property type="protein sequence ID" value="CRI35306.1"/>
    <property type="molecule type" value="Genomic_DNA"/>
</dbReference>
<feature type="region of interest" description="Disordered" evidence="1">
    <location>
        <begin position="469"/>
        <end position="496"/>
    </location>
</feature>
<dbReference type="InterPro" id="IPR029063">
    <property type="entry name" value="SAM-dependent_MTases_sf"/>
</dbReference>
<dbReference type="GeneID" id="76197920"/>
<dbReference type="Gene3D" id="3.40.50.150">
    <property type="entry name" value="Vaccinia Virus protein VP39"/>
    <property type="match status" value="1"/>
</dbReference>
<evidence type="ECO:0000313" key="2">
    <source>
        <dbReference type="EMBL" id="CRI35306.1"/>
    </source>
</evidence>
<dbReference type="Proteomes" id="UP000046090">
    <property type="component" value="Unassembled WGS sequence"/>
</dbReference>
<feature type="compositionally biased region" description="Basic and acidic residues" evidence="1">
    <location>
        <begin position="474"/>
        <end position="485"/>
    </location>
</feature>
<dbReference type="AlphaFoldDB" id="A0A0K2Y809"/>
<keyword evidence="3" id="KW-1185">Reference proteome</keyword>